<gene>
    <name evidence="3" type="ORF">ISP18_04890</name>
</gene>
<accession>A0ABW8IGX3</accession>
<dbReference type="EMBL" id="JADIKI010000021">
    <property type="protein sequence ID" value="MFK2853920.1"/>
    <property type="molecule type" value="Genomic_DNA"/>
</dbReference>
<evidence type="ECO:0000259" key="2">
    <source>
        <dbReference type="Pfam" id="PF00561"/>
    </source>
</evidence>
<dbReference type="PANTHER" id="PTHR43798">
    <property type="entry name" value="MONOACYLGLYCEROL LIPASE"/>
    <property type="match status" value="1"/>
</dbReference>
<dbReference type="RefSeq" id="WP_380017575.1">
    <property type="nucleotide sequence ID" value="NZ_JADIKI010000021.1"/>
</dbReference>
<keyword evidence="1" id="KW-0732">Signal</keyword>
<dbReference type="PANTHER" id="PTHR43798:SF33">
    <property type="entry name" value="HYDROLASE, PUTATIVE (AFU_ORTHOLOGUE AFUA_2G14860)-RELATED"/>
    <property type="match status" value="1"/>
</dbReference>
<feature type="signal peptide" evidence="1">
    <location>
        <begin position="1"/>
        <end position="28"/>
    </location>
</feature>
<dbReference type="GO" id="GO:0016787">
    <property type="term" value="F:hydrolase activity"/>
    <property type="evidence" value="ECO:0007669"/>
    <property type="project" value="UniProtKB-KW"/>
</dbReference>
<dbReference type="InterPro" id="IPR029058">
    <property type="entry name" value="AB_hydrolase_fold"/>
</dbReference>
<keyword evidence="4" id="KW-1185">Reference proteome</keyword>
<dbReference type="Gene3D" id="3.40.50.1820">
    <property type="entry name" value="alpha/beta hydrolase"/>
    <property type="match status" value="1"/>
</dbReference>
<proteinExistence type="predicted"/>
<keyword evidence="3" id="KW-0378">Hydrolase</keyword>
<sequence length="368" mass="39748">MFNILRKWRSAVVVVLWGALWSVGPEVAAATHQTVLTDVPLAAYEHAQTLVALPDGRRLNLFCVGAGTPVVIFEAGGGDDSLSFRRVQGRLAAVTRVCSYDRAGMGFSDPSDSPTTVSHVVNDLHALIRQEAIPLPVVLAGHSDGGLYVTFYAADYPEDVAGLVLIDPDSPGLDMAATKVLDQPWLNKWRAGDQSDMNQARLCFSLAQSGDLARTPARYPKCMDDPPNADPVLHRLLNAQLARPSEQEAILTEDLDTNPAPDGGLSKAELAFQRVHFDFGDKPLIVLSGIDELGMLPPQERTKVGKAMLANQAALASHSTQGKQILANSRTEYIQTSRPDVVVHAMTELVGKARKQIESRTIASDAKK</sequence>
<organism evidence="3 4">
    <name type="scientific">Dyella humi</name>
    <dbReference type="NCBI Taxonomy" id="1770547"/>
    <lineage>
        <taxon>Bacteria</taxon>
        <taxon>Pseudomonadati</taxon>
        <taxon>Pseudomonadota</taxon>
        <taxon>Gammaproteobacteria</taxon>
        <taxon>Lysobacterales</taxon>
        <taxon>Rhodanobacteraceae</taxon>
        <taxon>Dyella</taxon>
    </lineage>
</organism>
<dbReference type="InterPro" id="IPR000073">
    <property type="entry name" value="AB_hydrolase_1"/>
</dbReference>
<dbReference type="InterPro" id="IPR050266">
    <property type="entry name" value="AB_hydrolase_sf"/>
</dbReference>
<comment type="caution">
    <text evidence="3">The sequence shown here is derived from an EMBL/GenBank/DDBJ whole genome shotgun (WGS) entry which is preliminary data.</text>
</comment>
<feature type="chain" id="PRO_5045970508" evidence="1">
    <location>
        <begin position="29"/>
        <end position="368"/>
    </location>
</feature>
<reference evidence="3 4" key="1">
    <citation type="submission" date="2020-10" db="EMBL/GenBank/DDBJ databases">
        <title>Phylogeny of dyella-like bacteria.</title>
        <authorList>
            <person name="Fu J."/>
        </authorList>
    </citation>
    <scope>NUCLEOTIDE SEQUENCE [LARGE SCALE GENOMIC DNA]</scope>
    <source>
        <strain evidence="3 4">DHG40</strain>
    </source>
</reference>
<dbReference type="SUPFAM" id="SSF53474">
    <property type="entry name" value="alpha/beta-Hydrolases"/>
    <property type="match status" value="1"/>
</dbReference>
<name>A0ABW8IGX3_9GAMM</name>
<dbReference type="Proteomes" id="UP001620409">
    <property type="component" value="Unassembled WGS sequence"/>
</dbReference>
<protein>
    <submittedName>
        <fullName evidence="3">Alpha/beta hydrolase</fullName>
    </submittedName>
</protein>
<evidence type="ECO:0000313" key="4">
    <source>
        <dbReference type="Proteomes" id="UP001620409"/>
    </source>
</evidence>
<feature type="domain" description="AB hydrolase-1" evidence="2">
    <location>
        <begin position="69"/>
        <end position="207"/>
    </location>
</feature>
<evidence type="ECO:0000256" key="1">
    <source>
        <dbReference type="SAM" id="SignalP"/>
    </source>
</evidence>
<dbReference type="Pfam" id="PF00561">
    <property type="entry name" value="Abhydrolase_1"/>
    <property type="match status" value="1"/>
</dbReference>
<evidence type="ECO:0000313" key="3">
    <source>
        <dbReference type="EMBL" id="MFK2853920.1"/>
    </source>
</evidence>